<dbReference type="AlphaFoldDB" id="A0A560H664"/>
<dbReference type="RefSeq" id="WP_186455800.1">
    <property type="nucleotide sequence ID" value="NZ_VITR01000007.1"/>
</dbReference>
<proteinExistence type="predicted"/>
<evidence type="ECO:0000313" key="4">
    <source>
        <dbReference type="EMBL" id="TWB41806.1"/>
    </source>
</evidence>
<evidence type="ECO:0000256" key="2">
    <source>
        <dbReference type="SAM" id="MobiDB-lite"/>
    </source>
</evidence>
<feature type="transmembrane region" description="Helical" evidence="3">
    <location>
        <begin position="127"/>
        <end position="146"/>
    </location>
</feature>
<dbReference type="EMBL" id="VITR01000007">
    <property type="protein sequence ID" value="TWB41806.1"/>
    <property type="molecule type" value="Genomic_DNA"/>
</dbReference>
<name>A0A560H664_9PROT</name>
<keyword evidence="3" id="KW-0472">Membrane</keyword>
<protein>
    <submittedName>
        <fullName evidence="4">Uncharacterized protein DUF2562</fullName>
    </submittedName>
</protein>
<keyword evidence="5" id="KW-1185">Reference proteome</keyword>
<keyword evidence="1" id="KW-0175">Coiled coil</keyword>
<dbReference type="Proteomes" id="UP000315751">
    <property type="component" value="Unassembled WGS sequence"/>
</dbReference>
<reference evidence="4 5" key="1">
    <citation type="submission" date="2019-06" db="EMBL/GenBank/DDBJ databases">
        <title>Genomic Encyclopedia of Type Strains, Phase IV (KMG-V): Genome sequencing to study the core and pangenomes of soil and plant-associated prokaryotes.</title>
        <authorList>
            <person name="Whitman W."/>
        </authorList>
    </citation>
    <scope>NUCLEOTIDE SEQUENCE [LARGE SCALE GENOMIC DNA]</scope>
    <source>
        <strain evidence="4 5">BR 11622</strain>
    </source>
</reference>
<evidence type="ECO:0000313" key="5">
    <source>
        <dbReference type="Proteomes" id="UP000315751"/>
    </source>
</evidence>
<keyword evidence="3" id="KW-0812">Transmembrane</keyword>
<evidence type="ECO:0000256" key="3">
    <source>
        <dbReference type="SAM" id="Phobius"/>
    </source>
</evidence>
<feature type="coiled-coil region" evidence="1">
    <location>
        <begin position="74"/>
        <end position="122"/>
    </location>
</feature>
<comment type="caution">
    <text evidence="4">The sequence shown here is derived from an EMBL/GenBank/DDBJ whole genome shotgun (WGS) entry which is preliminary data.</text>
</comment>
<dbReference type="Pfam" id="PF10814">
    <property type="entry name" value="CwsA"/>
    <property type="match status" value="1"/>
</dbReference>
<organism evidence="4 5">
    <name type="scientific">Nitrospirillum amazonense</name>
    <dbReference type="NCBI Taxonomy" id="28077"/>
    <lineage>
        <taxon>Bacteria</taxon>
        <taxon>Pseudomonadati</taxon>
        <taxon>Pseudomonadota</taxon>
        <taxon>Alphaproteobacteria</taxon>
        <taxon>Rhodospirillales</taxon>
        <taxon>Azospirillaceae</taxon>
        <taxon>Nitrospirillum</taxon>
    </lineage>
</organism>
<gene>
    <name evidence="4" type="ORF">FBZ90_107180</name>
</gene>
<sequence length="267" mass="28897">MNSTKDKDREHIAKLVRLMGSEHEGEATAALRKLQGALRQRGLNFNDLGHWITQPAPAATRTGPADHTACNRRANDLTRQNQQLTLSLREAQAQLAAAQTAAQKAEARVAQVTKEGEAVRRRGRRHWWAHGTSGALVCALAVLISVQSRTVPPPRPVATGPGSHQMATDDPRPAVPAKPRVPAKPMPAPTDAVLRRDREIADRTAYLYGSPGREETIDILLTPHTPVEVLAGDVVPGWMRVHVETEDGDKVGYVQAGRIGPRIAGAP</sequence>
<dbReference type="InterPro" id="IPR024245">
    <property type="entry name" value="CwsA"/>
</dbReference>
<accession>A0A560H664</accession>
<keyword evidence="3" id="KW-1133">Transmembrane helix</keyword>
<evidence type="ECO:0000256" key="1">
    <source>
        <dbReference type="SAM" id="Coils"/>
    </source>
</evidence>
<feature type="region of interest" description="Disordered" evidence="2">
    <location>
        <begin position="153"/>
        <end position="189"/>
    </location>
</feature>